<proteinExistence type="predicted"/>
<dbReference type="InterPro" id="IPR032630">
    <property type="entry name" value="P_typ_ATPase_c"/>
</dbReference>
<dbReference type="PANTHER" id="PTHR24092">
    <property type="entry name" value="PROBABLE PHOSPHOLIPID-TRANSPORTING ATPASE"/>
    <property type="match status" value="1"/>
</dbReference>
<dbReference type="Gene3D" id="3.40.50.1000">
    <property type="entry name" value="HAD superfamily/HAD-like"/>
    <property type="match status" value="1"/>
</dbReference>
<feature type="transmembrane region" description="Helical" evidence="8">
    <location>
        <begin position="320"/>
        <end position="342"/>
    </location>
</feature>
<feature type="transmembrane region" description="Helical" evidence="8">
    <location>
        <begin position="1291"/>
        <end position="1322"/>
    </location>
</feature>
<evidence type="ECO:0000256" key="6">
    <source>
        <dbReference type="ARBA" id="ARBA00023136"/>
    </source>
</evidence>
<organism evidence="10 11">
    <name type="scientific">Stentor coeruleus</name>
    <dbReference type="NCBI Taxonomy" id="5963"/>
    <lineage>
        <taxon>Eukaryota</taxon>
        <taxon>Sar</taxon>
        <taxon>Alveolata</taxon>
        <taxon>Ciliophora</taxon>
        <taxon>Postciliodesmatophora</taxon>
        <taxon>Heterotrichea</taxon>
        <taxon>Heterotrichida</taxon>
        <taxon>Stentoridae</taxon>
        <taxon>Stentor</taxon>
    </lineage>
</organism>
<feature type="transmembrane region" description="Helical" evidence="8">
    <location>
        <begin position="1022"/>
        <end position="1041"/>
    </location>
</feature>
<dbReference type="InterPro" id="IPR008250">
    <property type="entry name" value="ATPase_P-typ_transduc_dom_A_sf"/>
</dbReference>
<dbReference type="InterPro" id="IPR029787">
    <property type="entry name" value="Nucleotide_cyclase"/>
</dbReference>
<dbReference type="GO" id="GO:0005886">
    <property type="term" value="C:plasma membrane"/>
    <property type="evidence" value="ECO:0007669"/>
    <property type="project" value="TreeGrafter"/>
</dbReference>
<feature type="transmembrane region" description="Helical" evidence="8">
    <location>
        <begin position="1791"/>
        <end position="1811"/>
    </location>
</feature>
<dbReference type="InterPro" id="IPR001054">
    <property type="entry name" value="A/G_cyclase"/>
</dbReference>
<feature type="transmembrane region" description="Helical" evidence="8">
    <location>
        <begin position="1699"/>
        <end position="1722"/>
    </location>
</feature>
<dbReference type="CDD" id="cd07302">
    <property type="entry name" value="CHD"/>
    <property type="match status" value="2"/>
</dbReference>
<dbReference type="Proteomes" id="UP000187209">
    <property type="component" value="Unassembled WGS sequence"/>
</dbReference>
<feature type="compositionally biased region" description="Polar residues" evidence="7">
    <location>
        <begin position="1617"/>
        <end position="1639"/>
    </location>
</feature>
<feature type="transmembrane region" description="Helical" evidence="8">
    <location>
        <begin position="1233"/>
        <end position="1250"/>
    </location>
</feature>
<keyword evidence="11" id="KW-1185">Reference proteome</keyword>
<dbReference type="GO" id="GO:0045332">
    <property type="term" value="P:phospholipid translocation"/>
    <property type="evidence" value="ECO:0007669"/>
    <property type="project" value="TreeGrafter"/>
</dbReference>
<feature type="domain" description="Guanylate cyclase" evidence="9">
    <location>
        <begin position="1902"/>
        <end position="2032"/>
    </location>
</feature>
<protein>
    <recommendedName>
        <fullName evidence="9">Guanylate cyclase domain-containing protein</fullName>
    </recommendedName>
</protein>
<feature type="region of interest" description="Disordered" evidence="7">
    <location>
        <begin position="410"/>
        <end position="432"/>
    </location>
</feature>
<dbReference type="SUPFAM" id="SSF55073">
    <property type="entry name" value="Nucleotide cyclase"/>
    <property type="match status" value="2"/>
</dbReference>
<feature type="transmembrane region" description="Helical" evidence="8">
    <location>
        <begin position="964"/>
        <end position="985"/>
    </location>
</feature>
<keyword evidence="3" id="KW-0479">Metal-binding</keyword>
<dbReference type="GO" id="GO:0046872">
    <property type="term" value="F:metal ion binding"/>
    <property type="evidence" value="ECO:0007669"/>
    <property type="project" value="UniProtKB-KW"/>
</dbReference>
<feature type="domain" description="Guanylate cyclase" evidence="9">
    <location>
        <begin position="1411"/>
        <end position="1547"/>
    </location>
</feature>
<dbReference type="GO" id="GO:0035556">
    <property type="term" value="P:intracellular signal transduction"/>
    <property type="evidence" value="ECO:0007669"/>
    <property type="project" value="InterPro"/>
</dbReference>
<feature type="transmembrane region" description="Helical" evidence="8">
    <location>
        <begin position="1053"/>
        <end position="1070"/>
    </location>
</feature>
<keyword evidence="6 8" id="KW-0472">Membrane</keyword>
<name>A0A1R2B2W0_9CILI</name>
<gene>
    <name evidence="10" type="ORF">SteCoe_30753</name>
</gene>
<sequence length="2094" mass="240517">MPSRNIMFRKKLEKDSAYRVIDFNTELNFKSNKVLTQNYTLWNIIPKTFFEEFQKLSYFWLVFLMAVEFSPYCNKISLKISVSLPLCLMLLGRLNQNIKIAWIQYKHDKEINNRWYQAFDDSDFCLKQSQDLKVGDLILAKVNEIVPIDGVILAVDSDINEIYVNIKGLQGVTNLIKKKPIKETQTFVVYDGMNIVELIKHIENVKVNEPCKSFTKLRGKMKIKGNPHVTRLTSENFILAGTQIIDCSWVLILSAYTGKDTKIWNNFFNKNKHRLSRLDKDMNFGMIVNFSIMISTILLCFFIGFYYYNDDIIDSGKELFLNYVILFGSVMSLSFYMVLRLIKYAQVNIMLRKESENDRDSLSINNPKVLENLGQVEYILTEKSGILTEPELTIQTCIIQNTIYMGKEYSEPSENTPLNRKESDANYADSESMTKHNINSVENLKVEMQDEDLDVRKLYFSIGMIMCNQFLPNSEKTIGEDDNAIREFCQEIGIKVLARDKKNCEIEIGKKIVKLHMLCAECIDGHMMKIAIKNLTDEEIVILSKGSLEYSIKYFKDESELEMIDECLASRVLYGIRKLAYGFKIIQSDELKGFLYELKQAQTTTINYQGRLKGIFDKYGAMMSYLGLIGIEHNLHHGVCEAVRNLNEAGVKIWITTCDSEESTVLTGIRTGIISEDVPIIRLSDFSNPAEVLEEMEKAIKQEVFMGRSFEKRFSIEEAKSDNYEHLISEIDNGSDYPPTSHRNSIKTIRNNARRLSKKKSSIHPMLASLGLSKKVKNYRRLRTNTINFALCVDAKSLDLALTSRAHRKNFCVLLFTASSVFFSNLTPEHKGKIARLVRNNFAFKPTIIAVTSENSDAGVCLEADIGVYVDNYSEKRIKNVSSNSLSEEDDEKYGISLLLNAFHDIKVKSFAKLSEIVLKNGHYSHMRLAKVIKLCLYKNYLLFSGLFWYQVISRFSATPFVDYDIIVCYDLFVSFVYIAIVGIFDKEYRENELEDCPNIYSLGFLRPALNFRDFNITVGQGMIHGTLLFVFLTLFQSNIVSAQGRTEDFESFGLYYFIIITLMVFFKEFSFNNRVMHKLSYIVIGILCLILIIAIACNYKLGYLFLTNDSIVHRGAIWTIICLVPVFSLIASYTNIDQIFKLNYKTRIEQYSNKIQRVFIDSTDWKIHPNDNSLEINKRFLNFKSLFKEHEYLEVFFSKNLAFTRITLIMILIIAIINLILVLASVPAALEFSYYTVFPTVLIIIYPAVTHIKSLNWINYHYFMFTATVITIIIDAALDTSRSTILRYPILMVIFCVSFSFNWSVSLTQTIILYTISIILCSFESQEKNSQGVYVITFHWIIIMLAYSILILIITSYRGLLTRADFAFLQKVEIEVEKAANILGYLLPEFVKKRVKEGVRYIAEDKGTVSVVFCDMCDFDKIVNLYPPQELTCFLDDVFGRIDLLCENLGVSKIETVGKTYLACAGLKDSESVMDSMLIKVPHARRAVELGIAIMKEMEKVELKDGSTLMFKIGINSGPVTAGVVGYHKPQFSLVGDTVNTSSRMSSTLTEPNSIQISMATYNLLGDKNGLKFRDRTTEVKGKGVMETKIVEISRQVNEDFVDENSSLPRRPSANIGRNSSFSLSTPTRISESTHIQNSSRDKRSSLLVNLDVNNDSDILKKANTQRVFQIINFICKETQAEKNFRLNFLETNYKLRLYGLFVALTCNGLLIILESVQIALLLEYYSIVRLVTLIVEIIFIIILLVLYKNHNSKLKYCYTLSFVYTLNFAIFFIASFADHSHIFIDIMYFMYRFLIMNFFSGLLFARTLYMNVLNISIWLIEISLWQPDFSTFIYSISQIAIILATVYTYENRQRINAVLKSVANKELEKTEELLMHMMPPQALRNLQEENMITDRLSQVTLMYADIVGFTAWSSIRTSREVVGMLSELFTRFDKMCVEYNIYKVHTIGDCYVAMGYMDEHQRIPAKEAVNMLRFARSLIKVIEETNEKCNCELNMRIGMHTGEVIGGITGTQIVRYDIYGSDVLIANKMESNGEPGKITVSEKTKNLIENYMPHSYKFTFLKEINIPVLGKTIKIYLVTFLSEVLEMNSLEE</sequence>
<dbReference type="EMBL" id="MPUH01001021">
    <property type="protein sequence ID" value="OMJ71121.1"/>
    <property type="molecule type" value="Genomic_DNA"/>
</dbReference>
<feature type="transmembrane region" description="Helical" evidence="8">
    <location>
        <begin position="1116"/>
        <end position="1137"/>
    </location>
</feature>
<evidence type="ECO:0000256" key="3">
    <source>
        <dbReference type="ARBA" id="ARBA00022723"/>
    </source>
</evidence>
<feature type="transmembrane region" description="Helical" evidence="8">
    <location>
        <begin position="1334"/>
        <end position="1355"/>
    </location>
</feature>
<keyword evidence="5 8" id="KW-1133">Transmembrane helix</keyword>
<feature type="transmembrane region" description="Helical" evidence="8">
    <location>
        <begin position="284"/>
        <end position="308"/>
    </location>
</feature>
<feature type="transmembrane region" description="Helical" evidence="8">
    <location>
        <begin position="935"/>
        <end position="952"/>
    </location>
</feature>
<dbReference type="Pfam" id="PF16209">
    <property type="entry name" value="PhoLip_ATPase_N"/>
    <property type="match status" value="1"/>
</dbReference>
<comment type="caution">
    <text evidence="10">The sequence shown here is derived from an EMBL/GenBank/DDBJ whole genome shotgun (WGS) entry which is preliminary data.</text>
</comment>
<evidence type="ECO:0000256" key="2">
    <source>
        <dbReference type="ARBA" id="ARBA00022692"/>
    </source>
</evidence>
<dbReference type="InterPro" id="IPR023214">
    <property type="entry name" value="HAD_sf"/>
</dbReference>
<evidence type="ECO:0000259" key="9">
    <source>
        <dbReference type="PROSITE" id="PS50125"/>
    </source>
</evidence>
<dbReference type="InterPro" id="IPR023298">
    <property type="entry name" value="ATPase_P-typ_TM_dom_sf"/>
</dbReference>
<comment type="subcellular location">
    <subcellularLocation>
        <location evidence="1">Membrane</location>
        <topology evidence="1">Multi-pass membrane protein</topology>
    </subcellularLocation>
</comment>
<accession>A0A1R2B2W0</accession>
<dbReference type="GO" id="GO:0009190">
    <property type="term" value="P:cyclic nucleotide biosynthetic process"/>
    <property type="evidence" value="ECO:0007669"/>
    <property type="project" value="InterPro"/>
</dbReference>
<dbReference type="PROSITE" id="PS50125">
    <property type="entry name" value="GUANYLATE_CYCLASE_2"/>
    <property type="match status" value="2"/>
</dbReference>
<evidence type="ECO:0000256" key="7">
    <source>
        <dbReference type="SAM" id="MobiDB-lite"/>
    </source>
</evidence>
<dbReference type="Pfam" id="PF16212">
    <property type="entry name" value="PhoLip_ATPase_C"/>
    <property type="match status" value="1"/>
</dbReference>
<evidence type="ECO:0000313" key="11">
    <source>
        <dbReference type="Proteomes" id="UP000187209"/>
    </source>
</evidence>
<feature type="transmembrane region" description="Helical" evidence="8">
    <location>
        <begin position="1262"/>
        <end position="1279"/>
    </location>
</feature>
<keyword evidence="2 8" id="KW-0812">Transmembrane</keyword>
<dbReference type="SUPFAM" id="SSF81665">
    <property type="entry name" value="Calcium ATPase, transmembrane domain M"/>
    <property type="match status" value="1"/>
</dbReference>
<evidence type="ECO:0000256" key="8">
    <source>
        <dbReference type="SAM" id="Phobius"/>
    </source>
</evidence>
<feature type="region of interest" description="Disordered" evidence="7">
    <location>
        <begin position="1605"/>
        <end position="1639"/>
    </location>
</feature>
<keyword evidence="4" id="KW-0460">Magnesium</keyword>
<dbReference type="Pfam" id="PF00211">
    <property type="entry name" value="Guanylate_cyc"/>
    <property type="match status" value="2"/>
</dbReference>
<feature type="transmembrane region" description="Helical" evidence="8">
    <location>
        <begin position="1760"/>
        <end position="1779"/>
    </location>
</feature>
<evidence type="ECO:0000313" key="10">
    <source>
        <dbReference type="EMBL" id="OMJ71121.1"/>
    </source>
</evidence>
<reference evidence="10 11" key="1">
    <citation type="submission" date="2016-11" db="EMBL/GenBank/DDBJ databases">
        <title>The macronuclear genome of Stentor coeruleus: a giant cell with tiny introns.</title>
        <authorList>
            <person name="Slabodnick M."/>
            <person name="Ruby J.G."/>
            <person name="Reiff S.B."/>
            <person name="Swart E.C."/>
            <person name="Gosai S."/>
            <person name="Prabakaran S."/>
            <person name="Witkowska E."/>
            <person name="Larue G.E."/>
            <person name="Fisher S."/>
            <person name="Freeman R.M."/>
            <person name="Gunawardena J."/>
            <person name="Chu W."/>
            <person name="Stover N.A."/>
            <person name="Gregory B.D."/>
            <person name="Nowacki M."/>
            <person name="Derisi J."/>
            <person name="Roy S.W."/>
            <person name="Marshall W.F."/>
            <person name="Sood P."/>
        </authorList>
    </citation>
    <scope>NUCLEOTIDE SEQUENCE [LARGE SCALE GENOMIC DNA]</scope>
    <source>
        <strain evidence="10">WM001</strain>
    </source>
</reference>
<dbReference type="SMART" id="SM00044">
    <property type="entry name" value="CYCc"/>
    <property type="match status" value="2"/>
</dbReference>
<feature type="transmembrane region" description="Helical" evidence="8">
    <location>
        <begin position="1082"/>
        <end position="1104"/>
    </location>
</feature>
<dbReference type="GO" id="GO:0140326">
    <property type="term" value="F:ATPase-coupled intramembrane lipid transporter activity"/>
    <property type="evidence" value="ECO:0007669"/>
    <property type="project" value="TreeGrafter"/>
</dbReference>
<dbReference type="InterPro" id="IPR032631">
    <property type="entry name" value="P-type_ATPase_N"/>
</dbReference>
<dbReference type="SUPFAM" id="SSF56784">
    <property type="entry name" value="HAD-like"/>
    <property type="match status" value="1"/>
</dbReference>
<dbReference type="Gene3D" id="2.70.150.10">
    <property type="entry name" value="Calcium-transporting ATPase, cytoplasmic transduction domain A"/>
    <property type="match status" value="1"/>
</dbReference>
<feature type="transmembrane region" description="Helical" evidence="8">
    <location>
        <begin position="1729"/>
        <end position="1748"/>
    </location>
</feature>
<dbReference type="InterPro" id="IPR036412">
    <property type="entry name" value="HAD-like_sf"/>
</dbReference>
<dbReference type="Gene3D" id="3.30.70.1230">
    <property type="entry name" value="Nucleotide cyclase"/>
    <property type="match status" value="2"/>
</dbReference>
<feature type="transmembrane region" description="Helical" evidence="8">
    <location>
        <begin position="1207"/>
        <end position="1227"/>
    </location>
</feature>
<evidence type="ECO:0000256" key="4">
    <source>
        <dbReference type="ARBA" id="ARBA00022842"/>
    </source>
</evidence>
<evidence type="ECO:0000256" key="1">
    <source>
        <dbReference type="ARBA" id="ARBA00004141"/>
    </source>
</evidence>
<evidence type="ECO:0000256" key="5">
    <source>
        <dbReference type="ARBA" id="ARBA00022989"/>
    </source>
</evidence>
<dbReference type="OrthoDB" id="354346at2759"/>
<dbReference type="SUPFAM" id="SSF81653">
    <property type="entry name" value="Calcium ATPase, transduction domain A"/>
    <property type="match status" value="1"/>
</dbReference>
<feature type="transmembrane region" description="Helical" evidence="8">
    <location>
        <begin position="1831"/>
        <end position="1851"/>
    </location>
</feature>